<reference evidence="1 2" key="1">
    <citation type="journal article" date="2022" name="Environ. Microbiol. Rep.">
        <title>Eco-phylogenetic analyses reveal divergent evolution of vitamin B12 metabolism in the marine bacterial family 'Psychromonadaceae'.</title>
        <authorList>
            <person name="Jin X."/>
            <person name="Yang Y."/>
            <person name="Cao H."/>
            <person name="Gao B."/>
            <person name="Zhao Z."/>
        </authorList>
    </citation>
    <scope>NUCLEOTIDE SEQUENCE [LARGE SCALE GENOMIC DNA]</scope>
    <source>
        <strain evidence="1 2">MKS20</strain>
    </source>
</reference>
<dbReference type="RefSeq" id="WP_233050836.1">
    <property type="nucleotide sequence ID" value="NZ_JAIMJA010000001.1"/>
</dbReference>
<name>A0ABS8W2M4_9GAMM</name>
<protein>
    <submittedName>
        <fullName evidence="1">ABC transporter substrate-binding protein</fullName>
    </submittedName>
</protein>
<accession>A0ABS8W2M4</accession>
<evidence type="ECO:0000313" key="1">
    <source>
        <dbReference type="EMBL" id="MCE2593212.1"/>
    </source>
</evidence>
<sequence length="295" mass="33205">MLSNLSSIMLQLLAITLLCLLEFTKPVMAEKVDIVTTTPVTLMLSQALTVNTPLQTNYVAPARYGLSRLPNWFKQHSEKMAPIAKQAKVVVTLGSVWAQDPLYLALREYNIQIIEVDAAQALRPNARGVVYQRTEQGVSPYVWLNSANLVTMAKIVSHDFQQIWPKLAPVIAQNEADLLIKIKALRLSQQAYVAQHQLDAVVLLSPELEDLAAGLQLYVLHRQFKPALSWSEADKKALAKILSEPYVRVLSTQALSNKHPLNELVTPEQWWQVDAIDRLGRQGIDEIAPLKRWQF</sequence>
<dbReference type="Proteomes" id="UP001201273">
    <property type="component" value="Unassembled WGS sequence"/>
</dbReference>
<comment type="caution">
    <text evidence="1">The sequence shown here is derived from an EMBL/GenBank/DDBJ whole genome shotgun (WGS) entry which is preliminary data.</text>
</comment>
<dbReference type="SUPFAM" id="SSF53807">
    <property type="entry name" value="Helical backbone' metal receptor"/>
    <property type="match status" value="1"/>
</dbReference>
<evidence type="ECO:0000313" key="2">
    <source>
        <dbReference type="Proteomes" id="UP001201273"/>
    </source>
</evidence>
<keyword evidence="2" id="KW-1185">Reference proteome</keyword>
<dbReference type="EMBL" id="JAIMJA010000001">
    <property type="protein sequence ID" value="MCE2593212.1"/>
    <property type="molecule type" value="Genomic_DNA"/>
</dbReference>
<organism evidence="1 2">
    <name type="scientific">Motilimonas cestriensis</name>
    <dbReference type="NCBI Taxonomy" id="2742685"/>
    <lineage>
        <taxon>Bacteria</taxon>
        <taxon>Pseudomonadati</taxon>
        <taxon>Pseudomonadota</taxon>
        <taxon>Gammaproteobacteria</taxon>
        <taxon>Alteromonadales</taxon>
        <taxon>Alteromonadales genera incertae sedis</taxon>
        <taxon>Motilimonas</taxon>
    </lineage>
</organism>
<proteinExistence type="predicted"/>
<gene>
    <name evidence="1" type="ORF">K6Y31_00055</name>
</gene>